<protein>
    <submittedName>
        <fullName evidence="1">Uncharacterized protein</fullName>
    </submittedName>
</protein>
<dbReference type="AlphaFoldDB" id="A0A2A4G9G1"/>
<dbReference type="Proteomes" id="UP000219559">
    <property type="component" value="Unassembled WGS sequence"/>
</dbReference>
<organism evidence="1 2">
    <name type="scientific">Sediminicola luteus</name>
    <dbReference type="NCBI Taxonomy" id="319238"/>
    <lineage>
        <taxon>Bacteria</taxon>
        <taxon>Pseudomonadati</taxon>
        <taxon>Bacteroidota</taxon>
        <taxon>Flavobacteriia</taxon>
        <taxon>Flavobacteriales</taxon>
        <taxon>Flavobacteriaceae</taxon>
        <taxon>Sediminicola</taxon>
    </lineage>
</organism>
<evidence type="ECO:0000313" key="2">
    <source>
        <dbReference type="Proteomes" id="UP000219559"/>
    </source>
</evidence>
<sequence>MFLGITVTQKTITSPTDEMHITSLSRIIKGLIDKTHTDKNRCFIHFLAFYRKIQGLKPIISKSIAPLSLLCS</sequence>
<accession>A0A2A4G9G1</accession>
<evidence type="ECO:0000313" key="1">
    <source>
        <dbReference type="EMBL" id="PCE64604.1"/>
    </source>
</evidence>
<dbReference type="EMBL" id="NBWU01000003">
    <property type="protein sequence ID" value="PCE64604.1"/>
    <property type="molecule type" value="Genomic_DNA"/>
</dbReference>
<proteinExistence type="predicted"/>
<name>A0A2A4G9G1_9FLAO</name>
<comment type="caution">
    <text evidence="1">The sequence shown here is derived from an EMBL/GenBank/DDBJ whole genome shotgun (WGS) entry which is preliminary data.</text>
</comment>
<keyword evidence="2" id="KW-1185">Reference proteome</keyword>
<reference evidence="1 2" key="1">
    <citation type="submission" date="2017-04" db="EMBL/GenBank/DDBJ databases">
        <title>A new member of the family Flavobacteriaceae isolated from ascidians.</title>
        <authorList>
            <person name="Chen L."/>
        </authorList>
    </citation>
    <scope>NUCLEOTIDE SEQUENCE [LARGE SCALE GENOMIC DNA]</scope>
    <source>
        <strain evidence="1 2">HQA918</strain>
    </source>
</reference>
<gene>
    <name evidence="1" type="ORF">B7P33_10025</name>
</gene>